<evidence type="ECO:0000256" key="1">
    <source>
        <dbReference type="ARBA" id="ARBA00022602"/>
    </source>
</evidence>
<dbReference type="HAMAP" id="MF_01984">
    <property type="entry name" value="ubiX_pad"/>
    <property type="match status" value="1"/>
</dbReference>
<proteinExistence type="inferred from homology"/>
<evidence type="ECO:0000256" key="5">
    <source>
        <dbReference type="HAMAP-Rule" id="MF_01984"/>
    </source>
</evidence>
<evidence type="ECO:0000256" key="3">
    <source>
        <dbReference type="ARBA" id="ARBA00022643"/>
    </source>
</evidence>
<dbReference type="NCBIfam" id="TIGR00421">
    <property type="entry name" value="ubiX_pad"/>
    <property type="match status" value="1"/>
</dbReference>
<evidence type="ECO:0000256" key="4">
    <source>
        <dbReference type="ARBA" id="ARBA00022679"/>
    </source>
</evidence>
<dbReference type="Proteomes" id="UP001465119">
    <property type="component" value="Unassembled WGS sequence"/>
</dbReference>
<comment type="catalytic activity">
    <reaction evidence="5">
        <text>dimethylallyl phosphate + FMNH2 = prenylated FMNH2 + phosphate</text>
        <dbReference type="Rhea" id="RHEA:37743"/>
        <dbReference type="ChEBI" id="CHEBI:43474"/>
        <dbReference type="ChEBI" id="CHEBI:57618"/>
        <dbReference type="ChEBI" id="CHEBI:87467"/>
        <dbReference type="ChEBI" id="CHEBI:88052"/>
        <dbReference type="EC" id="2.5.1.129"/>
    </reaction>
</comment>
<keyword evidence="3 5" id="KW-0288">FMN</keyword>
<reference evidence="7 8" key="1">
    <citation type="submission" date="2024-03" db="EMBL/GenBank/DDBJ databases">
        <title>Human intestinal bacterial collection.</title>
        <authorList>
            <person name="Pauvert C."/>
            <person name="Hitch T.C.A."/>
            <person name="Clavel T."/>
        </authorList>
    </citation>
    <scope>NUCLEOTIDE SEQUENCE [LARGE SCALE GENOMIC DNA]</scope>
    <source>
        <strain evidence="7 8">CLA-AA-H281</strain>
    </source>
</reference>
<organism evidence="7 8">
    <name type="scientific">Faecalibacterium intestinale</name>
    <dbReference type="NCBI Taxonomy" id="3133155"/>
    <lineage>
        <taxon>Bacteria</taxon>
        <taxon>Bacillati</taxon>
        <taxon>Bacillota</taxon>
        <taxon>Clostridia</taxon>
        <taxon>Eubacteriales</taxon>
        <taxon>Oscillospiraceae</taxon>
        <taxon>Faecalibacterium</taxon>
    </lineage>
</organism>
<feature type="domain" description="Flavoprotein" evidence="6">
    <location>
        <begin position="4"/>
        <end position="173"/>
    </location>
</feature>
<evidence type="ECO:0000313" key="8">
    <source>
        <dbReference type="Proteomes" id="UP001465119"/>
    </source>
</evidence>
<dbReference type="Pfam" id="PF02441">
    <property type="entry name" value="Flavoprotein"/>
    <property type="match status" value="1"/>
</dbReference>
<keyword evidence="1 5" id="KW-0637">Prenyltransferase</keyword>
<dbReference type="SUPFAM" id="SSF52507">
    <property type="entry name" value="Homo-oligomeric flavin-containing Cys decarboxylases, HFCD"/>
    <property type="match status" value="1"/>
</dbReference>
<accession>A0ABV1C5G6</accession>
<comment type="function">
    <text evidence="5">Flavin prenyltransferase that catalyzes the synthesis of the prenylated FMN cofactor (prenyl-FMN) for 4-hydroxy-3-polyprenylbenzoic acid decarboxylase UbiD. The prenyltransferase is metal-independent and links a dimethylallyl moiety from dimethylallyl monophosphate (DMAP) to the flavin N5 and C6 atoms of FMN.</text>
</comment>
<comment type="caution">
    <text evidence="5">Lacks conserved residue(s) required for the propagation of feature annotation.</text>
</comment>
<dbReference type="InterPro" id="IPR003382">
    <property type="entry name" value="Flavoprotein"/>
</dbReference>
<feature type="binding site" evidence="5">
    <location>
        <begin position="89"/>
        <end position="92"/>
    </location>
    <ligand>
        <name>FMN</name>
        <dbReference type="ChEBI" id="CHEBI:58210"/>
    </ligand>
</feature>
<feature type="binding site" evidence="5">
    <location>
        <position position="38"/>
    </location>
    <ligand>
        <name>FMN</name>
        <dbReference type="ChEBI" id="CHEBI:58210"/>
    </ligand>
</feature>
<protein>
    <recommendedName>
        <fullName evidence="5">Flavin prenyltransferase UbiX</fullName>
        <ecNumber evidence="5">2.5.1.129</ecNumber>
    </recommendedName>
</protein>
<sequence>MKRRLVVGVSGASGAPLAIELLQQLKYRPEVETHLILTKGGEMTLHQETGMSTEEFQELADVVHDNANIGAAPASGSWKSMGMIVCPCSMKTVAGIVSGYSDNLLLRTADCMLKERRKLVLVARESPLSTLHLENLCKASQYGAVILPPMQTYYNHPASVAEMTRHTVNRILSQFDLDEESYEWEGMNL</sequence>
<evidence type="ECO:0000259" key="6">
    <source>
        <dbReference type="Pfam" id="PF02441"/>
    </source>
</evidence>
<comment type="caution">
    <text evidence="7">The sequence shown here is derived from an EMBL/GenBank/DDBJ whole genome shotgun (WGS) entry which is preliminary data.</text>
</comment>
<keyword evidence="2 5" id="KW-0285">Flavoprotein</keyword>
<feature type="binding site" evidence="5">
    <location>
        <position position="170"/>
    </location>
    <ligand>
        <name>dimethylallyl phosphate</name>
        <dbReference type="ChEBI" id="CHEBI:88052"/>
    </ligand>
</feature>
<dbReference type="InterPro" id="IPR036551">
    <property type="entry name" value="Flavin_trans-like"/>
</dbReference>
<evidence type="ECO:0000313" key="7">
    <source>
        <dbReference type="EMBL" id="MEQ2386805.1"/>
    </source>
</evidence>
<keyword evidence="4 5" id="KW-0808">Transferase</keyword>
<dbReference type="NCBIfam" id="NF004685">
    <property type="entry name" value="PRK06029.1"/>
    <property type="match status" value="1"/>
</dbReference>
<name>A0ABV1C5G6_9FIRM</name>
<comment type="similarity">
    <text evidence="5">Belongs to the UbiX/PAD1 family.</text>
</comment>
<dbReference type="EMBL" id="JBBMEN010000028">
    <property type="protein sequence ID" value="MEQ2386805.1"/>
    <property type="molecule type" value="Genomic_DNA"/>
</dbReference>
<feature type="binding site" evidence="5">
    <location>
        <begin position="11"/>
        <end position="13"/>
    </location>
    <ligand>
        <name>FMN</name>
        <dbReference type="ChEBI" id="CHEBI:58210"/>
    </ligand>
</feature>
<evidence type="ECO:0000256" key="2">
    <source>
        <dbReference type="ARBA" id="ARBA00022630"/>
    </source>
</evidence>
<gene>
    <name evidence="5" type="primary">ubiX</name>
    <name evidence="7" type="ORF">WMO20_12850</name>
</gene>
<keyword evidence="8" id="KW-1185">Reference proteome</keyword>
<dbReference type="InterPro" id="IPR004507">
    <property type="entry name" value="UbiX-like"/>
</dbReference>
<dbReference type="GO" id="GO:0106141">
    <property type="term" value="F:flavin prenyltransferase activity"/>
    <property type="evidence" value="ECO:0007669"/>
    <property type="project" value="UniProtKB-EC"/>
</dbReference>
<dbReference type="RefSeq" id="WP_349187105.1">
    <property type="nucleotide sequence ID" value="NZ_JBBMEN010000028.1"/>
</dbReference>
<dbReference type="Gene3D" id="3.40.50.1950">
    <property type="entry name" value="Flavin prenyltransferase-like"/>
    <property type="match status" value="1"/>
</dbReference>
<feature type="binding site" evidence="5">
    <location>
        <position position="154"/>
    </location>
    <ligand>
        <name>dimethylallyl phosphate</name>
        <dbReference type="ChEBI" id="CHEBI:88052"/>
    </ligand>
</feature>
<feature type="binding site" evidence="5">
    <location>
        <position position="124"/>
    </location>
    <ligand>
        <name>FMN</name>
        <dbReference type="ChEBI" id="CHEBI:58210"/>
    </ligand>
</feature>
<dbReference type="EC" id="2.5.1.129" evidence="5"/>